<dbReference type="AlphaFoldDB" id="A0A2M7KAV8"/>
<evidence type="ECO:0000313" key="1">
    <source>
        <dbReference type="EMBL" id="PIX35269.1"/>
    </source>
</evidence>
<dbReference type="Proteomes" id="UP000231493">
    <property type="component" value="Unassembled WGS sequence"/>
</dbReference>
<dbReference type="Gene3D" id="1.25.40.10">
    <property type="entry name" value="Tetratricopeptide repeat domain"/>
    <property type="match status" value="1"/>
</dbReference>
<dbReference type="InterPro" id="IPR011990">
    <property type="entry name" value="TPR-like_helical_dom_sf"/>
</dbReference>
<sequence>MNIKCPQCDFENEEGSKFCKNCNAPLSKQDYSKDNPYIKKRGNKDQPFKLISDEEVKAETEGEKYKRLNLEYGKLLENPDSNFKLIEKYRKELGKIENNWVNRNLKGIELEKEGKIDKAMKLYEKNIEEEFDGSHPYTRLAIIYSKKGLLDDEIRVLKKAVWVFDNVIYKERGDRSQMLDKFKKRLEKANKKRL</sequence>
<protein>
    <recommendedName>
        <fullName evidence="3">Zinc-ribbon domain-containing protein</fullName>
    </recommendedName>
</protein>
<name>A0A2M7KAV8_9BACT</name>
<dbReference type="SUPFAM" id="SSF48452">
    <property type="entry name" value="TPR-like"/>
    <property type="match status" value="1"/>
</dbReference>
<accession>A0A2M7KAV8</accession>
<dbReference type="EMBL" id="PFIP01000014">
    <property type="protein sequence ID" value="PIX35269.1"/>
    <property type="molecule type" value="Genomic_DNA"/>
</dbReference>
<organism evidence="1 2">
    <name type="scientific">Candidatus Infernicultor aquiphilus</name>
    <dbReference type="NCBI Taxonomy" id="1805029"/>
    <lineage>
        <taxon>Bacteria</taxon>
        <taxon>Pseudomonadati</taxon>
        <taxon>Atribacterota</taxon>
        <taxon>Candidatus Phoenicimicrobiia</taxon>
        <taxon>Candidatus Pheonicimicrobiales</taxon>
        <taxon>Candidatus Phoenicimicrobiaceae</taxon>
        <taxon>Candidatus Infernicultor</taxon>
    </lineage>
</organism>
<evidence type="ECO:0000313" key="2">
    <source>
        <dbReference type="Proteomes" id="UP000231493"/>
    </source>
</evidence>
<reference evidence="2" key="1">
    <citation type="submission" date="2017-09" db="EMBL/GenBank/DDBJ databases">
        <title>Depth-based differentiation of microbial function through sediment-hosted aquifers and enrichment of novel symbionts in the deep terrestrial subsurface.</title>
        <authorList>
            <person name="Probst A.J."/>
            <person name="Ladd B."/>
            <person name="Jarett J.K."/>
            <person name="Geller-Mcgrath D.E."/>
            <person name="Sieber C.M."/>
            <person name="Emerson J.B."/>
            <person name="Anantharaman K."/>
            <person name="Thomas B.C."/>
            <person name="Malmstrom R."/>
            <person name="Stieglmeier M."/>
            <person name="Klingl A."/>
            <person name="Woyke T."/>
            <person name="Ryan C.M."/>
            <person name="Banfield J.F."/>
        </authorList>
    </citation>
    <scope>NUCLEOTIDE SEQUENCE [LARGE SCALE GENOMIC DNA]</scope>
</reference>
<comment type="caution">
    <text evidence="1">The sequence shown here is derived from an EMBL/GenBank/DDBJ whole genome shotgun (WGS) entry which is preliminary data.</text>
</comment>
<gene>
    <name evidence="1" type="ORF">COZ58_00650</name>
</gene>
<proteinExistence type="predicted"/>
<evidence type="ECO:0008006" key="3">
    <source>
        <dbReference type="Google" id="ProtNLM"/>
    </source>
</evidence>